<evidence type="ECO:0008006" key="4">
    <source>
        <dbReference type="Google" id="ProtNLM"/>
    </source>
</evidence>
<name>A0A7J8VQK0_9ROSI</name>
<evidence type="ECO:0000313" key="3">
    <source>
        <dbReference type="Proteomes" id="UP000593573"/>
    </source>
</evidence>
<dbReference type="EMBL" id="JABFAB010000011">
    <property type="protein sequence ID" value="MBA0665077.1"/>
    <property type="molecule type" value="Genomic_DNA"/>
</dbReference>
<comment type="caution">
    <text evidence="2">The sequence shown here is derived from an EMBL/GenBank/DDBJ whole genome shotgun (WGS) entry which is preliminary data.</text>
</comment>
<protein>
    <recommendedName>
        <fullName evidence="4">DUF4283 domain-containing protein</fullName>
    </recommendedName>
</protein>
<sequence>MFDLWLVGCFLTASVVHFLAMRNTFSHQLDFERVIKGAPWMFNKHLLVVHRLVENEDPMQRFSESDLGWDMTIKTPIRREYVENSVWLQGPNEEFARHVSRFKDGEEGFSNGWGQDTMVEDLEENPIKRLNGEKRQRKNSPTTSVSVLTDSLGVTDKQTQVYQEELSTVDSISQAKRRVQHMLKLYHPQIIFFLETKGGFGWTVGCGTVNAPPIQTHLKLDANRIKRAQRRWGFSNGIDVLEEGTKGGLSLGWRSEISVNLRSFLMNHIDVKIDREDGRMTGFYGHPNSRLRPESWELLKMLGQDHRRKDVWRFFEIHLSDCQLDDVGYEGPWFTWEK</sequence>
<dbReference type="AlphaFoldDB" id="A0A7J8VQK0"/>
<feature type="chain" id="PRO_5029888834" description="DUF4283 domain-containing protein" evidence="1">
    <location>
        <begin position="19"/>
        <end position="338"/>
    </location>
</feature>
<keyword evidence="1" id="KW-0732">Signal</keyword>
<gene>
    <name evidence="2" type="ORF">Goklo_004992</name>
</gene>
<evidence type="ECO:0000313" key="2">
    <source>
        <dbReference type="EMBL" id="MBA0665077.1"/>
    </source>
</evidence>
<accession>A0A7J8VQK0</accession>
<feature type="signal peptide" evidence="1">
    <location>
        <begin position="1"/>
        <end position="18"/>
    </location>
</feature>
<proteinExistence type="predicted"/>
<organism evidence="2 3">
    <name type="scientific">Gossypium klotzschianum</name>
    <dbReference type="NCBI Taxonomy" id="34286"/>
    <lineage>
        <taxon>Eukaryota</taxon>
        <taxon>Viridiplantae</taxon>
        <taxon>Streptophyta</taxon>
        <taxon>Embryophyta</taxon>
        <taxon>Tracheophyta</taxon>
        <taxon>Spermatophyta</taxon>
        <taxon>Magnoliopsida</taxon>
        <taxon>eudicotyledons</taxon>
        <taxon>Gunneridae</taxon>
        <taxon>Pentapetalae</taxon>
        <taxon>rosids</taxon>
        <taxon>malvids</taxon>
        <taxon>Malvales</taxon>
        <taxon>Malvaceae</taxon>
        <taxon>Malvoideae</taxon>
        <taxon>Gossypium</taxon>
    </lineage>
</organism>
<evidence type="ECO:0000256" key="1">
    <source>
        <dbReference type="SAM" id="SignalP"/>
    </source>
</evidence>
<dbReference type="OrthoDB" id="1750221at2759"/>
<reference evidence="2 3" key="1">
    <citation type="journal article" date="2019" name="Genome Biol. Evol.">
        <title>Insights into the evolution of the New World diploid cottons (Gossypium, subgenus Houzingenia) based on genome sequencing.</title>
        <authorList>
            <person name="Grover C.E."/>
            <person name="Arick M.A. 2nd"/>
            <person name="Thrash A."/>
            <person name="Conover J.L."/>
            <person name="Sanders W.S."/>
            <person name="Peterson D.G."/>
            <person name="Frelichowski J.E."/>
            <person name="Scheffler J.A."/>
            <person name="Scheffler B.E."/>
            <person name="Wendel J.F."/>
        </authorList>
    </citation>
    <scope>NUCLEOTIDE SEQUENCE [LARGE SCALE GENOMIC DNA]</scope>
    <source>
        <strain evidence="2">57</strain>
        <tissue evidence="2">Leaf</tissue>
    </source>
</reference>
<dbReference type="Proteomes" id="UP000593573">
    <property type="component" value="Unassembled WGS sequence"/>
</dbReference>
<keyword evidence="3" id="KW-1185">Reference proteome</keyword>
<feature type="non-terminal residue" evidence="2">
    <location>
        <position position="338"/>
    </location>
</feature>